<dbReference type="EMBL" id="JAVDXZ010000001">
    <property type="protein sequence ID" value="MDR7330552.1"/>
    <property type="molecule type" value="Genomic_DNA"/>
</dbReference>
<keyword evidence="4" id="KW-1185">Reference proteome</keyword>
<evidence type="ECO:0000256" key="2">
    <source>
        <dbReference type="SAM" id="SignalP"/>
    </source>
</evidence>
<dbReference type="PROSITE" id="PS51257">
    <property type="entry name" value="PROKAR_LIPOPROTEIN"/>
    <property type="match status" value="1"/>
</dbReference>
<gene>
    <name evidence="3" type="ORF">J2S39_002228</name>
</gene>
<feature type="chain" id="PRO_5046785485" description="Secreted protein" evidence="2">
    <location>
        <begin position="20"/>
        <end position="177"/>
    </location>
</feature>
<name>A0ABU2A239_9CORY</name>
<evidence type="ECO:0000313" key="3">
    <source>
        <dbReference type="EMBL" id="MDR7330552.1"/>
    </source>
</evidence>
<proteinExistence type="predicted"/>
<sequence>MNRAAFSVGAMLVPVAALVACSGSGPTSSSVSSVATATLPVATSDATAPTPAPDSGQPTAPGESVAQDAPTQAEVIIEAVSPEQRCEHEFITAAIDAPELDHLNYCDGQWALLTKMQTDWAAQVFWDGTTWIVPEFDGHTTSGLSRGCYLPDTFEETGQPPQELEIIYCDDTAVLYG</sequence>
<feature type="signal peptide" evidence="2">
    <location>
        <begin position="1"/>
        <end position="19"/>
    </location>
</feature>
<feature type="region of interest" description="Disordered" evidence="1">
    <location>
        <begin position="44"/>
        <end position="70"/>
    </location>
</feature>
<comment type="caution">
    <text evidence="3">The sequence shown here is derived from an EMBL/GenBank/DDBJ whole genome shotgun (WGS) entry which is preliminary data.</text>
</comment>
<evidence type="ECO:0000313" key="4">
    <source>
        <dbReference type="Proteomes" id="UP001180840"/>
    </source>
</evidence>
<evidence type="ECO:0000256" key="1">
    <source>
        <dbReference type="SAM" id="MobiDB-lite"/>
    </source>
</evidence>
<reference evidence="3" key="1">
    <citation type="submission" date="2023-07" db="EMBL/GenBank/DDBJ databases">
        <title>Sequencing the genomes of 1000 actinobacteria strains.</title>
        <authorList>
            <person name="Klenk H.-P."/>
        </authorList>
    </citation>
    <scope>NUCLEOTIDE SEQUENCE</scope>
    <source>
        <strain evidence="3">DSM 107476</strain>
    </source>
</reference>
<organism evidence="3 4">
    <name type="scientific">Corynebacterium guangdongense</name>
    <dbReference type="NCBI Taxonomy" id="1783348"/>
    <lineage>
        <taxon>Bacteria</taxon>
        <taxon>Bacillati</taxon>
        <taxon>Actinomycetota</taxon>
        <taxon>Actinomycetes</taxon>
        <taxon>Mycobacteriales</taxon>
        <taxon>Corynebacteriaceae</taxon>
        <taxon>Corynebacterium</taxon>
    </lineage>
</organism>
<dbReference type="Proteomes" id="UP001180840">
    <property type="component" value="Unassembled WGS sequence"/>
</dbReference>
<evidence type="ECO:0008006" key="5">
    <source>
        <dbReference type="Google" id="ProtNLM"/>
    </source>
</evidence>
<accession>A0ABU2A239</accession>
<dbReference type="RefSeq" id="WP_290196349.1">
    <property type="nucleotide sequence ID" value="NZ_CP047654.1"/>
</dbReference>
<keyword evidence="2" id="KW-0732">Signal</keyword>
<feature type="compositionally biased region" description="Low complexity" evidence="1">
    <location>
        <begin position="44"/>
        <end position="55"/>
    </location>
</feature>
<protein>
    <recommendedName>
        <fullName evidence="5">Secreted protein</fullName>
    </recommendedName>
</protein>